<dbReference type="AlphaFoldDB" id="A0A085WQF4"/>
<dbReference type="InterPro" id="IPR009003">
    <property type="entry name" value="Peptidase_S1_PA"/>
</dbReference>
<gene>
    <name evidence="1" type="ORF">DB31_4959</name>
</gene>
<organism evidence="1 2">
    <name type="scientific">Hyalangium minutum</name>
    <dbReference type="NCBI Taxonomy" id="394096"/>
    <lineage>
        <taxon>Bacteria</taxon>
        <taxon>Pseudomonadati</taxon>
        <taxon>Myxococcota</taxon>
        <taxon>Myxococcia</taxon>
        <taxon>Myxococcales</taxon>
        <taxon>Cystobacterineae</taxon>
        <taxon>Archangiaceae</taxon>
        <taxon>Hyalangium</taxon>
    </lineage>
</organism>
<protein>
    <recommendedName>
        <fullName evidence="3">Peptidase S1 domain-containing protein</fullName>
    </recommendedName>
</protein>
<accession>A0A085WQF4</accession>
<dbReference type="Gene3D" id="2.40.10.10">
    <property type="entry name" value="Trypsin-like serine proteases"/>
    <property type="match status" value="1"/>
</dbReference>
<evidence type="ECO:0008006" key="3">
    <source>
        <dbReference type="Google" id="ProtNLM"/>
    </source>
</evidence>
<evidence type="ECO:0000313" key="2">
    <source>
        <dbReference type="Proteomes" id="UP000028725"/>
    </source>
</evidence>
<proteinExistence type="predicted"/>
<sequence length="85" mass="9436">MLIPPTFSEGEPLLMRETASYALAGDSGGPCLRENGDALELVGIAKTSYRAPVEFSEYTSTYFYREWIREQLELARKAASTKPAD</sequence>
<dbReference type="InterPro" id="IPR043504">
    <property type="entry name" value="Peptidase_S1_PA_chymotrypsin"/>
</dbReference>
<dbReference type="EMBL" id="JMCB01000003">
    <property type="protein sequence ID" value="KFE69917.1"/>
    <property type="molecule type" value="Genomic_DNA"/>
</dbReference>
<dbReference type="Proteomes" id="UP000028725">
    <property type="component" value="Unassembled WGS sequence"/>
</dbReference>
<name>A0A085WQF4_9BACT</name>
<evidence type="ECO:0000313" key="1">
    <source>
        <dbReference type="EMBL" id="KFE69917.1"/>
    </source>
</evidence>
<reference evidence="1 2" key="1">
    <citation type="submission" date="2014-04" db="EMBL/GenBank/DDBJ databases">
        <title>Genome assembly of Hyalangium minutum DSM 14724.</title>
        <authorList>
            <person name="Sharma G."/>
            <person name="Subramanian S."/>
        </authorList>
    </citation>
    <scope>NUCLEOTIDE SEQUENCE [LARGE SCALE GENOMIC DNA]</scope>
    <source>
        <strain evidence="1 2">DSM 14724</strain>
    </source>
</reference>
<dbReference type="SUPFAM" id="SSF50494">
    <property type="entry name" value="Trypsin-like serine proteases"/>
    <property type="match status" value="1"/>
</dbReference>
<comment type="caution">
    <text evidence="1">The sequence shown here is derived from an EMBL/GenBank/DDBJ whole genome shotgun (WGS) entry which is preliminary data.</text>
</comment>
<keyword evidence="2" id="KW-1185">Reference proteome</keyword>